<gene>
    <name evidence="1" type="ORF">D4A81_09470</name>
</gene>
<keyword evidence="2" id="KW-1185">Reference proteome</keyword>
<sequence>MYYDKKRAIKWNDSIKSLLKEIYIIRRVDKMIRKYKFPGEGSLEFDDNKTVSELLEYAFDKFGYYEPFGMDTVTLYQISPPHFVLDTSKLCCEEIEGPDWLCFAYHIPGFLYYAEGGWGHHMHELINHPVFNDPVSLILKFEDFRHTVVFEGTHTFREVINLLMEVGYIDTEIRYIKAWVMAYPKTNYSEYIYLSDPILDAPMTEFEKTLPTDGIVTLILGDY</sequence>
<dbReference type="AlphaFoldDB" id="A0A385Q1P3"/>
<dbReference type="KEGG" id="lua:D4A81_09470"/>
<name>A0A385Q1P3_9FIRM</name>
<organism evidence="1 2">
    <name type="scientific">Lachnoanaerobaculum umeaense</name>
    <dbReference type="NCBI Taxonomy" id="617123"/>
    <lineage>
        <taxon>Bacteria</taxon>
        <taxon>Bacillati</taxon>
        <taxon>Bacillota</taxon>
        <taxon>Clostridia</taxon>
        <taxon>Lachnospirales</taxon>
        <taxon>Lachnospiraceae</taxon>
        <taxon>Lachnoanaerobaculum</taxon>
    </lineage>
</organism>
<accession>A0A385Q1P3</accession>
<proteinExistence type="predicted"/>
<evidence type="ECO:0000313" key="2">
    <source>
        <dbReference type="Proteomes" id="UP000265562"/>
    </source>
</evidence>
<evidence type="ECO:0000313" key="1">
    <source>
        <dbReference type="EMBL" id="AYB00146.1"/>
    </source>
</evidence>
<dbReference type="EMBL" id="CP032364">
    <property type="protein sequence ID" value="AYB00146.1"/>
    <property type="molecule type" value="Genomic_DNA"/>
</dbReference>
<reference evidence="1 2" key="1">
    <citation type="submission" date="2018-09" db="EMBL/GenBank/DDBJ databases">
        <title>Genome sequencing of Lachnoanaerobaculum umeaense DSM 23576.</title>
        <authorList>
            <person name="Kook J.-K."/>
            <person name="Park S.-N."/>
            <person name="Lim Y.K."/>
        </authorList>
    </citation>
    <scope>NUCLEOTIDE SEQUENCE [LARGE SCALE GENOMIC DNA]</scope>
    <source>
        <strain evidence="2">DSM 23576 \ CCUG 58757</strain>
    </source>
</reference>
<protein>
    <submittedName>
        <fullName evidence="1">Uncharacterized protein</fullName>
    </submittedName>
</protein>
<dbReference type="Proteomes" id="UP000265562">
    <property type="component" value="Chromosome"/>
</dbReference>